<dbReference type="KEGG" id="asau:88176151"/>
<dbReference type="Gene3D" id="1.10.418.20">
    <property type="match status" value="1"/>
</dbReference>
<evidence type="ECO:0000313" key="8">
    <source>
        <dbReference type="Proteomes" id="UP001338582"/>
    </source>
</evidence>
<name>A0AAX4HGN0_9ASCO</name>
<dbReference type="GO" id="GO:0016926">
    <property type="term" value="P:protein desumoylation"/>
    <property type="evidence" value="ECO:0007669"/>
    <property type="project" value="TreeGrafter"/>
</dbReference>
<feature type="compositionally biased region" description="Polar residues" evidence="5">
    <location>
        <begin position="25"/>
        <end position="35"/>
    </location>
</feature>
<comment type="similarity">
    <text evidence="1">Belongs to the peptidase C48 family.</text>
</comment>
<evidence type="ECO:0000256" key="5">
    <source>
        <dbReference type="SAM" id="MobiDB-lite"/>
    </source>
</evidence>
<dbReference type="GeneID" id="88176151"/>
<dbReference type="InterPro" id="IPR003653">
    <property type="entry name" value="Peptidase_C48_C"/>
</dbReference>
<evidence type="ECO:0000256" key="1">
    <source>
        <dbReference type="ARBA" id="ARBA00005234"/>
    </source>
</evidence>
<dbReference type="SUPFAM" id="SSF54001">
    <property type="entry name" value="Cysteine proteinases"/>
    <property type="match status" value="1"/>
</dbReference>
<feature type="domain" description="Ubiquitin-like protease family profile" evidence="6">
    <location>
        <begin position="359"/>
        <end position="517"/>
    </location>
</feature>
<feature type="region of interest" description="Disordered" evidence="5">
    <location>
        <begin position="92"/>
        <end position="123"/>
    </location>
</feature>
<gene>
    <name evidence="7" type="ORF">PUMCH_005092</name>
</gene>
<dbReference type="AlphaFoldDB" id="A0AAX4HGN0"/>
<protein>
    <recommendedName>
        <fullName evidence="6">Ubiquitin-like protease family profile domain-containing protein</fullName>
    </recommendedName>
</protein>
<dbReference type="EMBL" id="CP138900">
    <property type="protein sequence ID" value="WPK27695.1"/>
    <property type="molecule type" value="Genomic_DNA"/>
</dbReference>
<dbReference type="RefSeq" id="XP_062880072.1">
    <property type="nucleotide sequence ID" value="XM_063024002.1"/>
</dbReference>
<evidence type="ECO:0000256" key="4">
    <source>
        <dbReference type="ARBA" id="ARBA00022807"/>
    </source>
</evidence>
<dbReference type="GO" id="GO:0006508">
    <property type="term" value="P:proteolysis"/>
    <property type="evidence" value="ECO:0007669"/>
    <property type="project" value="UniProtKB-KW"/>
</dbReference>
<accession>A0AAX4HGN0</accession>
<evidence type="ECO:0000259" key="6">
    <source>
        <dbReference type="PROSITE" id="PS50600"/>
    </source>
</evidence>
<dbReference type="Pfam" id="PF02902">
    <property type="entry name" value="Peptidase_C48"/>
    <property type="match status" value="1"/>
</dbReference>
<feature type="region of interest" description="Disordered" evidence="5">
    <location>
        <begin position="23"/>
        <end position="55"/>
    </location>
</feature>
<dbReference type="GO" id="GO:0016929">
    <property type="term" value="F:deSUMOylase activity"/>
    <property type="evidence" value="ECO:0007669"/>
    <property type="project" value="TreeGrafter"/>
</dbReference>
<sequence>MNHIGVGKSPLVARNRLRYIPPSFKKQNGAENSSGDGVLTDIIENEEPNDPSSLSNFLPSDGIATLLTTTYSLLILCFFKLLLDRIRPGATNNSKQNLSIPSGDEDSQEQLPNLDPPNDAGEAKANLRIPEIPSDLSFGKFEKPKSTDILPEDLLTPSILKNKYTNLYESMFEVDSDEEDTLDLTAQYGTSLGISEGSNYTPETGNYDSNGYINNQSIYDQYIETGDHSFNPLDTIDTSAYIVGARHLSRNAQLQPKQDTSFSLEPSDEYDHVVSKFYTPFKPVPRKAFSLTDAILASIPSSSLSGFLRRERECIQDLILNERKAKLSVILPLSSQQLQVVNNFWSARQNSPVVSAFSIDISTRDLGTLADGRWLNDNIIDFYLNMVTERYPGVYCWTTHFFTTLKSKGYQGVARWAKRRKVNVTEKSLVITPINIMSTHWAVAIIDNEAATISYYDSLASKGNLNAVQLLQQYMTKESERLLVTPREYTLHPNMNTPQQLNGFDCGVFSCTVAKYISGKMPLTFTQDDMKTIRRRMAYEIIQKSFLEKLPSSHL</sequence>
<proteinExistence type="inferred from homology"/>
<evidence type="ECO:0000313" key="7">
    <source>
        <dbReference type="EMBL" id="WPK27695.1"/>
    </source>
</evidence>
<dbReference type="InterPro" id="IPR038765">
    <property type="entry name" value="Papain-like_cys_pep_sf"/>
</dbReference>
<keyword evidence="3" id="KW-0378">Hydrolase</keyword>
<dbReference type="PANTHER" id="PTHR12606">
    <property type="entry name" value="SENTRIN/SUMO-SPECIFIC PROTEASE"/>
    <property type="match status" value="1"/>
</dbReference>
<evidence type="ECO:0000256" key="3">
    <source>
        <dbReference type="ARBA" id="ARBA00022801"/>
    </source>
</evidence>
<dbReference type="Gene3D" id="3.30.310.130">
    <property type="entry name" value="Ubiquitin-related"/>
    <property type="match status" value="1"/>
</dbReference>
<dbReference type="PROSITE" id="PS50600">
    <property type="entry name" value="ULP_PROTEASE"/>
    <property type="match status" value="1"/>
</dbReference>
<dbReference type="FunFam" id="3.30.310.130:FF:000008">
    <property type="entry name" value="Ubiquitin-like-specific protease 1"/>
    <property type="match status" value="1"/>
</dbReference>
<keyword evidence="8" id="KW-1185">Reference proteome</keyword>
<dbReference type="PANTHER" id="PTHR12606:SF141">
    <property type="entry name" value="GH15225P-RELATED"/>
    <property type="match status" value="1"/>
</dbReference>
<dbReference type="GO" id="GO:0005634">
    <property type="term" value="C:nucleus"/>
    <property type="evidence" value="ECO:0007669"/>
    <property type="project" value="TreeGrafter"/>
</dbReference>
<keyword evidence="2" id="KW-0645">Protease</keyword>
<reference evidence="7 8" key="1">
    <citation type="submission" date="2023-10" db="EMBL/GenBank/DDBJ databases">
        <title>Draft Genome Sequence of Candida saopaulonensis from a very Premature Infant with Sepsis.</title>
        <authorList>
            <person name="Ning Y."/>
            <person name="Dai R."/>
            <person name="Xiao M."/>
            <person name="Xu Y."/>
            <person name="Yan Q."/>
            <person name="Zhang L."/>
        </authorList>
    </citation>
    <scope>NUCLEOTIDE SEQUENCE [LARGE SCALE GENOMIC DNA]</scope>
    <source>
        <strain evidence="7 8">19XY460</strain>
    </source>
</reference>
<keyword evidence="4" id="KW-0788">Thiol protease</keyword>
<organism evidence="7 8">
    <name type="scientific">Australozyma saopauloensis</name>
    <dbReference type="NCBI Taxonomy" id="291208"/>
    <lineage>
        <taxon>Eukaryota</taxon>
        <taxon>Fungi</taxon>
        <taxon>Dikarya</taxon>
        <taxon>Ascomycota</taxon>
        <taxon>Saccharomycotina</taxon>
        <taxon>Pichiomycetes</taxon>
        <taxon>Metschnikowiaceae</taxon>
        <taxon>Australozyma</taxon>
    </lineage>
</organism>
<dbReference type="Proteomes" id="UP001338582">
    <property type="component" value="Chromosome 7"/>
</dbReference>
<evidence type="ECO:0000256" key="2">
    <source>
        <dbReference type="ARBA" id="ARBA00022670"/>
    </source>
</evidence>